<accession>A0A7C3URB5</accession>
<keyword evidence="1" id="KW-0472">Membrane</keyword>
<organism evidence="2">
    <name type="scientific">candidate division WOR-3 bacterium</name>
    <dbReference type="NCBI Taxonomy" id="2052148"/>
    <lineage>
        <taxon>Bacteria</taxon>
        <taxon>Bacteria division WOR-3</taxon>
    </lineage>
</organism>
<evidence type="ECO:0000256" key="1">
    <source>
        <dbReference type="SAM" id="Phobius"/>
    </source>
</evidence>
<reference evidence="2" key="1">
    <citation type="journal article" date="2020" name="mSystems">
        <title>Genome- and Community-Level Interaction Insights into Carbon Utilization and Element Cycling Functions of Hydrothermarchaeota in Hydrothermal Sediment.</title>
        <authorList>
            <person name="Zhou Z."/>
            <person name="Liu Y."/>
            <person name="Xu W."/>
            <person name="Pan J."/>
            <person name="Luo Z.H."/>
            <person name="Li M."/>
        </authorList>
    </citation>
    <scope>NUCLEOTIDE SEQUENCE [LARGE SCALE GENOMIC DNA]</scope>
    <source>
        <strain evidence="2">SpSt-906</strain>
    </source>
</reference>
<dbReference type="AlphaFoldDB" id="A0A7C3URB5"/>
<feature type="transmembrane region" description="Helical" evidence="1">
    <location>
        <begin position="6"/>
        <end position="30"/>
    </location>
</feature>
<keyword evidence="1" id="KW-1133">Transmembrane helix</keyword>
<evidence type="ECO:0000313" key="2">
    <source>
        <dbReference type="EMBL" id="HGE99590.1"/>
    </source>
</evidence>
<proteinExistence type="predicted"/>
<protein>
    <submittedName>
        <fullName evidence="2">Uncharacterized protein</fullName>
    </submittedName>
</protein>
<comment type="caution">
    <text evidence="2">The sequence shown here is derived from an EMBL/GenBank/DDBJ whole genome shotgun (WGS) entry which is preliminary data.</text>
</comment>
<sequence length="81" mass="9539">MGKRIIPLILIISILALIYLPGPNGLISLIRREREKKRLQAEIFDLRVKNILLRSKRERVSSLKYWQEMVRKKLERKKGGG</sequence>
<keyword evidence="1" id="KW-0812">Transmembrane</keyword>
<gene>
    <name evidence="2" type="ORF">ENX07_05930</name>
</gene>
<dbReference type="EMBL" id="DTMQ01000039">
    <property type="protein sequence ID" value="HGE99590.1"/>
    <property type="molecule type" value="Genomic_DNA"/>
</dbReference>
<name>A0A7C3URB5_UNCW3</name>